<evidence type="ECO:0000256" key="1">
    <source>
        <dbReference type="ARBA" id="ARBA00012513"/>
    </source>
</evidence>
<evidence type="ECO:0000259" key="13">
    <source>
        <dbReference type="PROSITE" id="PS51178"/>
    </source>
</evidence>
<feature type="region of interest" description="Disordered" evidence="10">
    <location>
        <begin position="278"/>
        <end position="332"/>
    </location>
</feature>
<keyword evidence="3" id="KW-0808">Transferase</keyword>
<dbReference type="Gene3D" id="3.30.200.20">
    <property type="entry name" value="Phosphorylase Kinase, domain 1"/>
    <property type="match status" value="1"/>
</dbReference>
<dbReference type="PROSITE" id="PS00107">
    <property type="entry name" value="PROTEIN_KINASE_ATP"/>
    <property type="match status" value="1"/>
</dbReference>
<evidence type="ECO:0000313" key="14">
    <source>
        <dbReference type="EMBL" id="SHE60276.1"/>
    </source>
</evidence>
<evidence type="ECO:0000256" key="10">
    <source>
        <dbReference type="SAM" id="MobiDB-lite"/>
    </source>
</evidence>
<evidence type="ECO:0000256" key="5">
    <source>
        <dbReference type="ARBA" id="ARBA00022777"/>
    </source>
</evidence>
<dbReference type="Pfam" id="PF03793">
    <property type="entry name" value="PASTA"/>
    <property type="match status" value="3"/>
</dbReference>
<dbReference type="Proteomes" id="UP000184035">
    <property type="component" value="Unassembled WGS sequence"/>
</dbReference>
<dbReference type="RefSeq" id="WP_072893826.1">
    <property type="nucleotide sequence ID" value="NZ_FQVM01000006.1"/>
</dbReference>
<comment type="catalytic activity">
    <reaction evidence="7">
        <text>L-threonyl-[protein] + ATP = O-phospho-L-threonyl-[protein] + ADP + H(+)</text>
        <dbReference type="Rhea" id="RHEA:46608"/>
        <dbReference type="Rhea" id="RHEA-COMP:11060"/>
        <dbReference type="Rhea" id="RHEA-COMP:11605"/>
        <dbReference type="ChEBI" id="CHEBI:15378"/>
        <dbReference type="ChEBI" id="CHEBI:30013"/>
        <dbReference type="ChEBI" id="CHEBI:30616"/>
        <dbReference type="ChEBI" id="CHEBI:61977"/>
        <dbReference type="ChEBI" id="CHEBI:456216"/>
        <dbReference type="EC" id="2.7.11.1"/>
    </reaction>
</comment>
<dbReference type="CDD" id="cd06577">
    <property type="entry name" value="PASTA_pknB"/>
    <property type="match status" value="3"/>
</dbReference>
<dbReference type="FunFam" id="1.10.510.10:FF:000021">
    <property type="entry name" value="Serine/threonine protein kinase"/>
    <property type="match status" value="1"/>
</dbReference>
<comment type="catalytic activity">
    <reaction evidence="8">
        <text>L-seryl-[protein] + ATP = O-phospho-L-seryl-[protein] + ADP + H(+)</text>
        <dbReference type="Rhea" id="RHEA:17989"/>
        <dbReference type="Rhea" id="RHEA-COMP:9863"/>
        <dbReference type="Rhea" id="RHEA-COMP:11604"/>
        <dbReference type="ChEBI" id="CHEBI:15378"/>
        <dbReference type="ChEBI" id="CHEBI:29999"/>
        <dbReference type="ChEBI" id="CHEBI:30616"/>
        <dbReference type="ChEBI" id="CHEBI:83421"/>
        <dbReference type="ChEBI" id="CHEBI:456216"/>
        <dbReference type="EC" id="2.7.11.1"/>
    </reaction>
</comment>
<dbReference type="PANTHER" id="PTHR43289">
    <property type="entry name" value="MITOGEN-ACTIVATED PROTEIN KINASE KINASE KINASE 20-RELATED"/>
    <property type="match status" value="1"/>
</dbReference>
<dbReference type="Gene3D" id="1.10.510.10">
    <property type="entry name" value="Transferase(Phosphotransferase) domain 1"/>
    <property type="match status" value="1"/>
</dbReference>
<dbReference type="FunFam" id="3.30.200.20:FF:000035">
    <property type="entry name" value="Serine/threonine protein kinase Stk1"/>
    <property type="match status" value="1"/>
</dbReference>
<dbReference type="InterPro" id="IPR017441">
    <property type="entry name" value="Protein_kinase_ATP_BS"/>
</dbReference>
<feature type="compositionally biased region" description="Polar residues" evidence="10">
    <location>
        <begin position="617"/>
        <end position="633"/>
    </location>
</feature>
<dbReference type="SUPFAM" id="SSF54184">
    <property type="entry name" value="Penicillin-binding protein 2x (pbp-2x), c-terminal domain"/>
    <property type="match status" value="2"/>
</dbReference>
<evidence type="ECO:0000256" key="8">
    <source>
        <dbReference type="ARBA" id="ARBA00048679"/>
    </source>
</evidence>
<dbReference type="EMBL" id="FQVM01000006">
    <property type="protein sequence ID" value="SHE60276.1"/>
    <property type="molecule type" value="Genomic_DNA"/>
</dbReference>
<keyword evidence="11" id="KW-1133">Transmembrane helix</keyword>
<name>A0A1M4UU72_9CLOT</name>
<evidence type="ECO:0000256" key="2">
    <source>
        <dbReference type="ARBA" id="ARBA00022527"/>
    </source>
</evidence>
<protein>
    <recommendedName>
        <fullName evidence="1">non-specific serine/threonine protein kinase</fullName>
        <ecNumber evidence="1">2.7.11.1</ecNumber>
    </recommendedName>
</protein>
<dbReference type="GO" id="GO:0004674">
    <property type="term" value="F:protein serine/threonine kinase activity"/>
    <property type="evidence" value="ECO:0007669"/>
    <property type="project" value="UniProtKB-KW"/>
</dbReference>
<reference evidence="14 15" key="1">
    <citation type="submission" date="2016-11" db="EMBL/GenBank/DDBJ databases">
        <authorList>
            <person name="Jaros S."/>
            <person name="Januszkiewicz K."/>
            <person name="Wedrychowicz H."/>
        </authorList>
    </citation>
    <scope>NUCLEOTIDE SEQUENCE [LARGE SCALE GENOMIC DNA]</scope>
    <source>
        <strain evidence="14 15">DSM 2631</strain>
    </source>
</reference>
<dbReference type="PROSITE" id="PS51178">
    <property type="entry name" value="PASTA"/>
    <property type="match status" value="3"/>
</dbReference>
<keyword evidence="2 14" id="KW-0723">Serine/threonine-protein kinase</keyword>
<evidence type="ECO:0000256" key="6">
    <source>
        <dbReference type="ARBA" id="ARBA00022840"/>
    </source>
</evidence>
<organism evidence="14 15">
    <name type="scientific">Clostridium fallax</name>
    <dbReference type="NCBI Taxonomy" id="1533"/>
    <lineage>
        <taxon>Bacteria</taxon>
        <taxon>Bacillati</taxon>
        <taxon>Bacillota</taxon>
        <taxon>Clostridia</taxon>
        <taxon>Eubacteriales</taxon>
        <taxon>Clostridiaceae</taxon>
        <taxon>Clostridium</taxon>
    </lineage>
</organism>
<dbReference type="Gene3D" id="3.30.10.20">
    <property type="match status" value="3"/>
</dbReference>
<dbReference type="STRING" id="1533.SAMN05443638_1068"/>
<dbReference type="SUPFAM" id="SSF56112">
    <property type="entry name" value="Protein kinase-like (PK-like)"/>
    <property type="match status" value="1"/>
</dbReference>
<dbReference type="InterPro" id="IPR000719">
    <property type="entry name" value="Prot_kinase_dom"/>
</dbReference>
<dbReference type="Pfam" id="PF00069">
    <property type="entry name" value="Pkinase"/>
    <property type="match status" value="1"/>
</dbReference>
<dbReference type="EC" id="2.7.11.1" evidence="1"/>
<keyword evidence="4 9" id="KW-0547">Nucleotide-binding</keyword>
<keyword evidence="11" id="KW-0812">Transmembrane</keyword>
<accession>A0A1M4UU72</accession>
<dbReference type="SMART" id="SM00220">
    <property type="entry name" value="S_TKc"/>
    <property type="match status" value="1"/>
</dbReference>
<dbReference type="PANTHER" id="PTHR43289:SF34">
    <property type="entry name" value="SERINE_THREONINE-PROTEIN KINASE YBDM-RELATED"/>
    <property type="match status" value="1"/>
</dbReference>
<sequence>MNEMIGKIIGDRYEILEKIGEGGMSYVYKAKCNKLNRYVAIKVLKDSFKDNDEIVDRFKREATAIANLSNANIVNVLDVGTQNEDIHYIVMEYVKGKTLKTIINEQGKLPYDVAVNIAIKVANALECAHKNNIIHRDIKPHNILVTDEGVVKVTDFGIAKSTNSTTIQYTNSVMGSAHYFSPEQAKGSYIDCRTDLYSLGVVLYEMVTGKVPFDGDTPVTIALKHIQENPIPPKDINSKIPESLNQLILKAMNKEPIKRYQNAKELINDLQKIKDDPDTVIGSNKLKDDEDHTRIMAPVNVPPDEDDEEEDYDDDDDEDYEDDEDENKKSSSSKKNKILNKVIFALIAILVLALGGGAAYMFTKGSSEKVKEISVPDVVGKSKDEAKKIIESAGLIFVEAGQKESDKEEGTVLEMFPEAGSKVKEKAEIRVIVSGGGEKLKVPNLQGMTVKDAKNMLATYGLQLGNVSEEFSSKTKGTIIKQSPESDSEVKKSDKIDVVVSKGQEIKTSNVPDLSGKTLNDAKTLLDSLKFQMKQVETVTSEGDKKDLNGKIYKQDPGAGYDLKQGSTITVYYYTYKEPEKKKYNANELVGKSYGEAQNWGKDKKISVNVQNAGDFAQNQGEMSSAKVTNVSPQEVEEGGSVVVTLEKPKAQPPKDEGTHPDPRSSNDKKS</sequence>
<evidence type="ECO:0000256" key="7">
    <source>
        <dbReference type="ARBA" id="ARBA00047899"/>
    </source>
</evidence>
<dbReference type="GO" id="GO:0005524">
    <property type="term" value="F:ATP binding"/>
    <property type="evidence" value="ECO:0007669"/>
    <property type="project" value="UniProtKB-UniRule"/>
</dbReference>
<dbReference type="NCBIfam" id="NF033483">
    <property type="entry name" value="PknB_PASTA_kin"/>
    <property type="match status" value="1"/>
</dbReference>
<evidence type="ECO:0000313" key="15">
    <source>
        <dbReference type="Proteomes" id="UP000184035"/>
    </source>
</evidence>
<keyword evidence="5 14" id="KW-0418">Kinase</keyword>
<feature type="domain" description="PASTA" evidence="13">
    <location>
        <begin position="436"/>
        <end position="502"/>
    </location>
</feature>
<dbReference type="AlphaFoldDB" id="A0A1M4UU72"/>
<keyword evidence="11" id="KW-0472">Membrane</keyword>
<proteinExistence type="predicted"/>
<dbReference type="InterPro" id="IPR008271">
    <property type="entry name" value="Ser/Thr_kinase_AS"/>
</dbReference>
<evidence type="ECO:0000259" key="12">
    <source>
        <dbReference type="PROSITE" id="PS50011"/>
    </source>
</evidence>
<gene>
    <name evidence="14" type="ORF">SAMN05443638_1068</name>
</gene>
<dbReference type="PROSITE" id="PS00108">
    <property type="entry name" value="PROTEIN_KINASE_ST"/>
    <property type="match status" value="1"/>
</dbReference>
<feature type="domain" description="Protein kinase" evidence="12">
    <location>
        <begin position="13"/>
        <end position="271"/>
    </location>
</feature>
<dbReference type="PROSITE" id="PS50011">
    <property type="entry name" value="PROTEIN_KINASE_DOM"/>
    <property type="match status" value="1"/>
</dbReference>
<dbReference type="InterPro" id="IPR005543">
    <property type="entry name" value="PASTA_dom"/>
</dbReference>
<dbReference type="SMART" id="SM00740">
    <property type="entry name" value="PASTA"/>
    <property type="match status" value="4"/>
</dbReference>
<keyword evidence="6 9" id="KW-0067">ATP-binding</keyword>
<dbReference type="InterPro" id="IPR011009">
    <property type="entry name" value="Kinase-like_dom_sf"/>
</dbReference>
<feature type="region of interest" description="Disordered" evidence="10">
    <location>
        <begin position="617"/>
        <end position="671"/>
    </location>
</feature>
<evidence type="ECO:0000256" key="4">
    <source>
        <dbReference type="ARBA" id="ARBA00022741"/>
    </source>
</evidence>
<feature type="compositionally biased region" description="Acidic residues" evidence="10">
    <location>
        <begin position="303"/>
        <end position="325"/>
    </location>
</feature>
<evidence type="ECO:0000256" key="11">
    <source>
        <dbReference type="SAM" id="Phobius"/>
    </source>
</evidence>
<dbReference type="CDD" id="cd14014">
    <property type="entry name" value="STKc_PknB_like"/>
    <property type="match status" value="1"/>
</dbReference>
<feature type="transmembrane region" description="Helical" evidence="11">
    <location>
        <begin position="338"/>
        <end position="362"/>
    </location>
</feature>
<feature type="domain" description="PASTA" evidence="13">
    <location>
        <begin position="369"/>
        <end position="435"/>
    </location>
</feature>
<feature type="compositionally biased region" description="Basic and acidic residues" evidence="10">
    <location>
        <begin position="647"/>
        <end position="671"/>
    </location>
</feature>
<evidence type="ECO:0000256" key="3">
    <source>
        <dbReference type="ARBA" id="ARBA00022679"/>
    </source>
</evidence>
<feature type="domain" description="PASTA" evidence="13">
    <location>
        <begin position="507"/>
        <end position="575"/>
    </location>
</feature>
<evidence type="ECO:0000256" key="9">
    <source>
        <dbReference type="PROSITE-ProRule" id="PRU10141"/>
    </source>
</evidence>
<keyword evidence="15" id="KW-1185">Reference proteome</keyword>
<feature type="binding site" evidence="9">
    <location>
        <position position="42"/>
    </location>
    <ligand>
        <name>ATP</name>
        <dbReference type="ChEBI" id="CHEBI:30616"/>
    </ligand>
</feature>
<feature type="compositionally biased region" description="Basic and acidic residues" evidence="10">
    <location>
        <begin position="285"/>
        <end position="294"/>
    </location>
</feature>